<dbReference type="AlphaFoldDB" id="A0A673JUN3"/>
<evidence type="ECO:0000313" key="2">
    <source>
        <dbReference type="Ensembl" id="ENSSRHP00000053910.1"/>
    </source>
</evidence>
<dbReference type="InterPro" id="IPR036179">
    <property type="entry name" value="Ig-like_dom_sf"/>
</dbReference>
<feature type="domain" description="Immunoglobulin" evidence="1">
    <location>
        <begin position="68"/>
        <end position="144"/>
    </location>
</feature>
<dbReference type="Pfam" id="PF07686">
    <property type="entry name" value="V-set"/>
    <property type="match status" value="1"/>
</dbReference>
<dbReference type="InterPro" id="IPR013106">
    <property type="entry name" value="Ig_V-set"/>
</dbReference>
<organism evidence="2 3">
    <name type="scientific">Sinocyclocheilus rhinocerous</name>
    <dbReference type="NCBI Taxonomy" id="307959"/>
    <lineage>
        <taxon>Eukaryota</taxon>
        <taxon>Metazoa</taxon>
        <taxon>Chordata</taxon>
        <taxon>Craniata</taxon>
        <taxon>Vertebrata</taxon>
        <taxon>Euteleostomi</taxon>
        <taxon>Actinopterygii</taxon>
        <taxon>Neopterygii</taxon>
        <taxon>Teleostei</taxon>
        <taxon>Ostariophysi</taxon>
        <taxon>Cypriniformes</taxon>
        <taxon>Cyprinidae</taxon>
        <taxon>Cyprininae</taxon>
        <taxon>Sinocyclocheilus</taxon>
    </lineage>
</organism>
<reference evidence="2" key="1">
    <citation type="submission" date="2025-08" db="UniProtKB">
        <authorList>
            <consortium name="Ensembl"/>
        </authorList>
    </citation>
    <scope>IDENTIFICATION</scope>
</reference>
<keyword evidence="3" id="KW-1185">Reference proteome</keyword>
<dbReference type="SUPFAM" id="SSF48726">
    <property type="entry name" value="Immunoglobulin"/>
    <property type="match status" value="3"/>
</dbReference>
<dbReference type="Ensembl" id="ENSSRHT00000055429.1">
    <property type="protein sequence ID" value="ENSSRHP00000053910.1"/>
    <property type="gene ID" value="ENSSRHG00000027157.1"/>
</dbReference>
<dbReference type="InterPro" id="IPR003599">
    <property type="entry name" value="Ig_sub"/>
</dbReference>
<protein>
    <recommendedName>
        <fullName evidence="1">Immunoglobulin domain-containing protein</fullName>
    </recommendedName>
</protein>
<accession>A0A673JUN3</accession>
<name>A0A673JUN3_9TELE</name>
<dbReference type="Gene3D" id="2.60.40.10">
    <property type="entry name" value="Immunoglobulins"/>
    <property type="match status" value="3"/>
</dbReference>
<dbReference type="PANTHER" id="PTHR21063:SF4">
    <property type="entry name" value="CD48 ANTIGEN-RELATED"/>
    <property type="match status" value="1"/>
</dbReference>
<feature type="domain" description="Immunoglobulin" evidence="1">
    <location>
        <begin position="147"/>
        <end position="239"/>
    </location>
</feature>
<reference evidence="2" key="2">
    <citation type="submission" date="2025-09" db="UniProtKB">
        <authorList>
            <consortium name="Ensembl"/>
        </authorList>
    </citation>
    <scope>IDENTIFICATION</scope>
</reference>
<evidence type="ECO:0000259" key="1">
    <source>
        <dbReference type="SMART" id="SM00409"/>
    </source>
</evidence>
<sequence length="256" mass="28767">IHDVIQWRFGQQKSLIAEIDRTAGIFNTFRRRLWLDNQTGSLTITNTRTTDDGLYEVEISSIVSADAVKPVSVLEGDSVTLRTGLTDIHDVIQWRFGQQKSPILDCLTGSLTINNIGTRHSGLYKADISSSKHTIHKTFNVTVRDAVKSELVTKGKTVTLQTNVTEIQKDDQILWMFGEIVIAEINKAAQRFNKGRLKLNNQTGSLTITNAKTTDSGLYELKISSSRHIILRRITVTSNWVPLNSIPLYKFHCEVV</sequence>
<dbReference type="PANTHER" id="PTHR21063">
    <property type="entry name" value="LFA-3"/>
    <property type="match status" value="1"/>
</dbReference>
<evidence type="ECO:0000313" key="3">
    <source>
        <dbReference type="Proteomes" id="UP000472270"/>
    </source>
</evidence>
<dbReference type="InterPro" id="IPR013783">
    <property type="entry name" value="Ig-like_fold"/>
</dbReference>
<dbReference type="Proteomes" id="UP000472270">
    <property type="component" value="Unassembled WGS sequence"/>
</dbReference>
<dbReference type="SMART" id="SM00409">
    <property type="entry name" value="IG"/>
    <property type="match status" value="2"/>
</dbReference>
<proteinExistence type="predicted"/>